<dbReference type="GO" id="GO:0003735">
    <property type="term" value="F:structural constituent of ribosome"/>
    <property type="evidence" value="ECO:0007669"/>
    <property type="project" value="TreeGrafter"/>
</dbReference>
<dbReference type="Proteomes" id="UP001219355">
    <property type="component" value="Chromosome 3"/>
</dbReference>
<dbReference type="PANTHER" id="PTHR21349:SF0">
    <property type="entry name" value="LARGE RIBOSOMAL SUBUNIT PROTEIN BL21M"/>
    <property type="match status" value="1"/>
</dbReference>
<evidence type="ECO:0000313" key="5">
    <source>
        <dbReference type="Proteomes" id="UP001219355"/>
    </source>
</evidence>
<dbReference type="GO" id="GO:0005762">
    <property type="term" value="C:mitochondrial large ribosomal subunit"/>
    <property type="evidence" value="ECO:0007669"/>
    <property type="project" value="TreeGrafter"/>
</dbReference>
<dbReference type="EMBL" id="CP120629">
    <property type="protein sequence ID" value="WEW60005.1"/>
    <property type="molecule type" value="Genomic_DNA"/>
</dbReference>
<dbReference type="PANTHER" id="PTHR21349">
    <property type="entry name" value="50S RIBOSOMAL PROTEIN L21"/>
    <property type="match status" value="1"/>
</dbReference>
<evidence type="ECO:0000313" key="4">
    <source>
        <dbReference type="EMBL" id="WEW60005.1"/>
    </source>
</evidence>
<feature type="compositionally biased region" description="Low complexity" evidence="3">
    <location>
        <begin position="81"/>
        <end position="90"/>
    </location>
</feature>
<dbReference type="InterPro" id="IPR036164">
    <property type="entry name" value="bL21-like_sf"/>
</dbReference>
<dbReference type="Pfam" id="PF00829">
    <property type="entry name" value="Ribosomal_L21p"/>
    <property type="match status" value="1"/>
</dbReference>
<keyword evidence="5" id="KW-1185">Reference proteome</keyword>
<gene>
    <name evidence="4" type="ORF">PRK78_005487</name>
</gene>
<protein>
    <recommendedName>
        <fullName evidence="2">Large ribosomal subunit protein bL21m</fullName>
    </recommendedName>
</protein>
<feature type="region of interest" description="Disordered" evidence="3">
    <location>
        <begin position="26"/>
        <end position="99"/>
    </location>
</feature>
<feature type="compositionally biased region" description="Pro residues" evidence="3">
    <location>
        <begin position="69"/>
        <end position="80"/>
    </location>
</feature>
<comment type="similarity">
    <text evidence="1">Belongs to the bacterial ribosomal protein bL21 family.</text>
</comment>
<feature type="compositionally biased region" description="Pro residues" evidence="3">
    <location>
        <begin position="48"/>
        <end position="57"/>
    </location>
</feature>
<evidence type="ECO:0000256" key="3">
    <source>
        <dbReference type="SAM" id="MobiDB-lite"/>
    </source>
</evidence>
<reference evidence="4" key="1">
    <citation type="submission" date="2023-03" db="EMBL/GenBank/DDBJ databases">
        <title>Emydomyces testavorans Genome Sequence.</title>
        <authorList>
            <person name="Hoyer L."/>
        </authorList>
    </citation>
    <scope>NUCLEOTIDE SEQUENCE</scope>
    <source>
        <strain evidence="4">16-2883</strain>
    </source>
</reference>
<name>A0AAF0DNI5_9EURO</name>
<dbReference type="SUPFAM" id="SSF141091">
    <property type="entry name" value="L21p-like"/>
    <property type="match status" value="1"/>
</dbReference>
<dbReference type="InterPro" id="IPR028909">
    <property type="entry name" value="bL21-like"/>
</dbReference>
<organism evidence="4 5">
    <name type="scientific">Emydomyces testavorans</name>
    <dbReference type="NCBI Taxonomy" id="2070801"/>
    <lineage>
        <taxon>Eukaryota</taxon>
        <taxon>Fungi</taxon>
        <taxon>Dikarya</taxon>
        <taxon>Ascomycota</taxon>
        <taxon>Pezizomycotina</taxon>
        <taxon>Eurotiomycetes</taxon>
        <taxon>Eurotiomycetidae</taxon>
        <taxon>Onygenales</taxon>
        <taxon>Nannizziopsiaceae</taxon>
        <taxon>Emydomyces</taxon>
    </lineage>
</organism>
<dbReference type="AlphaFoldDB" id="A0AAF0DNI5"/>
<evidence type="ECO:0000256" key="2">
    <source>
        <dbReference type="ARBA" id="ARBA00044129"/>
    </source>
</evidence>
<sequence length="245" mass="27758">MLSRLPSRLALDLRVLPSSTFAFQQQQRQRAHLHQAPSATQFRETHPEIPPQTPRPLSPSLRQPNARQHPPPAPSPPSSSLPPLRQTTLPTPKPAVPPTFTTPLTLTPSILSLLPHLTTQTPHYITAHIHARPYLLTAGDTVRLPFLMPSVQPGDILRLNRASVLGSRDFTLKGAPYVDERLFECRVRVLGVEAEPMRIKEKTKRRQRHIQRVKSKHKYTILRVMEVKVKTVEELMAEGAEMERK</sequence>
<evidence type="ECO:0000256" key="1">
    <source>
        <dbReference type="ARBA" id="ARBA00008563"/>
    </source>
</evidence>
<accession>A0AAF0DNI5</accession>
<proteinExistence type="inferred from homology"/>